<evidence type="ECO:0000256" key="2">
    <source>
        <dbReference type="ARBA" id="ARBA00022741"/>
    </source>
</evidence>
<sequence length="227" mass="25731">MAKIASSFYPNDVIVRLSDFKSNEYRNLIGGSLYEPHEENPMIGWRGASRYYSNEYLKGFELECMAIDYARNTMKMDNIVVMIPFCRTPDECALVLKTMEKFGLKRGVDGLKIYLMCEIPSNVIEADNFSKYIDGVSIGGNDLLQLTLGIDRDSEKITYLSNHENISYRRMISMAIKSYKEYGVKVGFCGQQPSDSIEFCNFLITEGIDSISVTPDSALNTIYNLSK</sequence>
<dbReference type="PANTHER" id="PTHR43030">
    <property type="entry name" value="PHOSPHOENOLPYRUVATE SYNTHASE"/>
    <property type="match status" value="1"/>
</dbReference>
<dbReference type="GO" id="GO:0005524">
    <property type="term" value="F:ATP binding"/>
    <property type="evidence" value="ECO:0007669"/>
    <property type="project" value="UniProtKB-KW"/>
</dbReference>
<dbReference type="SUPFAM" id="SSF51621">
    <property type="entry name" value="Phosphoenolpyruvate/pyruvate domain"/>
    <property type="match status" value="1"/>
</dbReference>
<dbReference type="Gene3D" id="3.20.20.60">
    <property type="entry name" value="Phosphoenolpyruvate-binding domains"/>
    <property type="match status" value="1"/>
</dbReference>
<keyword evidence="3" id="KW-0067">ATP-binding</keyword>
<dbReference type="InterPro" id="IPR000121">
    <property type="entry name" value="PEP_util_C"/>
</dbReference>
<dbReference type="EMBL" id="MN739831">
    <property type="protein sequence ID" value="QHT73631.1"/>
    <property type="molecule type" value="Genomic_DNA"/>
</dbReference>
<evidence type="ECO:0000256" key="3">
    <source>
        <dbReference type="ARBA" id="ARBA00022840"/>
    </source>
</evidence>
<organism evidence="5">
    <name type="scientific">viral metagenome</name>
    <dbReference type="NCBI Taxonomy" id="1070528"/>
    <lineage>
        <taxon>unclassified sequences</taxon>
        <taxon>metagenomes</taxon>
        <taxon>organismal metagenomes</taxon>
    </lineage>
</organism>
<dbReference type="InterPro" id="IPR006319">
    <property type="entry name" value="PEP_synth"/>
</dbReference>
<dbReference type="InterPro" id="IPR040442">
    <property type="entry name" value="Pyrv_kinase-like_dom_sf"/>
</dbReference>
<comment type="similarity">
    <text evidence="1">Belongs to the PEP-utilizing enzyme family.</text>
</comment>
<dbReference type="GO" id="GO:0008986">
    <property type="term" value="F:pyruvate, water dikinase activity"/>
    <property type="evidence" value="ECO:0007669"/>
    <property type="project" value="InterPro"/>
</dbReference>
<accession>A0A6C0GZ98</accession>
<evidence type="ECO:0000256" key="1">
    <source>
        <dbReference type="ARBA" id="ARBA00007837"/>
    </source>
</evidence>
<evidence type="ECO:0000259" key="4">
    <source>
        <dbReference type="Pfam" id="PF02896"/>
    </source>
</evidence>
<evidence type="ECO:0000313" key="5">
    <source>
        <dbReference type="EMBL" id="QHT73631.1"/>
    </source>
</evidence>
<proteinExistence type="inferred from homology"/>
<dbReference type="PANTHER" id="PTHR43030:SF1">
    <property type="entry name" value="PHOSPHOENOLPYRUVATE SYNTHASE"/>
    <property type="match status" value="1"/>
</dbReference>
<reference evidence="5" key="1">
    <citation type="journal article" date="2020" name="Nature">
        <title>Giant virus diversity and host interactions through global metagenomics.</title>
        <authorList>
            <person name="Schulz F."/>
            <person name="Roux S."/>
            <person name="Paez-Espino D."/>
            <person name="Jungbluth S."/>
            <person name="Walsh D.A."/>
            <person name="Denef V.J."/>
            <person name="McMahon K.D."/>
            <person name="Konstantinidis K.T."/>
            <person name="Eloe-Fadrosh E.A."/>
            <person name="Kyrpides N.C."/>
            <person name="Woyke T."/>
        </authorList>
    </citation>
    <scope>NUCLEOTIDE SEQUENCE</scope>
    <source>
        <strain evidence="5">GVMAG-M-3300023179-4</strain>
    </source>
</reference>
<keyword evidence="2" id="KW-0547">Nucleotide-binding</keyword>
<dbReference type="Pfam" id="PF02896">
    <property type="entry name" value="PEP-utilizers_C"/>
    <property type="match status" value="1"/>
</dbReference>
<dbReference type="AlphaFoldDB" id="A0A6C0GZ98"/>
<protein>
    <recommendedName>
        <fullName evidence="4">PEP-utilising enzyme C-terminal domain-containing protein</fullName>
    </recommendedName>
</protein>
<feature type="domain" description="PEP-utilising enzyme C-terminal" evidence="4">
    <location>
        <begin position="2"/>
        <end position="220"/>
    </location>
</feature>
<name>A0A6C0GZ98_9ZZZZ</name>
<dbReference type="InterPro" id="IPR015813">
    <property type="entry name" value="Pyrv/PenolPyrv_kinase-like_dom"/>
</dbReference>